<sequence>MAINQLVIFALDGEEYGVDVTTVNGILRSSKFKIQTVPGLPHAIEGIINLRGRVNYIFNLRKKFNLTVNEYPEDSKFMMLNINGTVAGCIVDEVTDIVKFNEDDIQPAPEFVSQNNGYLKGIAKINDRMVIFLDPEKLLVTEEYKLLEVTD</sequence>
<dbReference type="GO" id="GO:0005829">
    <property type="term" value="C:cytosol"/>
    <property type="evidence" value="ECO:0007669"/>
    <property type="project" value="TreeGrafter"/>
</dbReference>
<organism evidence="2 3">
    <name type="scientific">Desulfosporosinus acididurans</name>
    <dbReference type="NCBI Taxonomy" id="476652"/>
    <lineage>
        <taxon>Bacteria</taxon>
        <taxon>Bacillati</taxon>
        <taxon>Bacillota</taxon>
        <taxon>Clostridia</taxon>
        <taxon>Eubacteriales</taxon>
        <taxon>Desulfitobacteriaceae</taxon>
        <taxon>Desulfosporosinus</taxon>
    </lineage>
</organism>
<dbReference type="InterPro" id="IPR036061">
    <property type="entry name" value="CheW-like_dom_sf"/>
</dbReference>
<dbReference type="GO" id="GO:0006935">
    <property type="term" value="P:chemotaxis"/>
    <property type="evidence" value="ECO:0007669"/>
    <property type="project" value="InterPro"/>
</dbReference>
<proteinExistence type="predicted"/>
<evidence type="ECO:0000313" key="3">
    <source>
        <dbReference type="Proteomes" id="UP000036356"/>
    </source>
</evidence>
<dbReference type="EMBL" id="LDZY01000035">
    <property type="protein sequence ID" value="KLU63667.1"/>
    <property type="molecule type" value="Genomic_DNA"/>
</dbReference>
<dbReference type="SMART" id="SM00260">
    <property type="entry name" value="CheW"/>
    <property type="match status" value="1"/>
</dbReference>
<dbReference type="PATRIC" id="fig|476652.3.peg.4707"/>
<dbReference type="PANTHER" id="PTHR22617">
    <property type="entry name" value="CHEMOTAXIS SENSOR HISTIDINE KINASE-RELATED"/>
    <property type="match status" value="1"/>
</dbReference>
<dbReference type="PROSITE" id="PS50851">
    <property type="entry name" value="CHEW"/>
    <property type="match status" value="1"/>
</dbReference>
<dbReference type="PANTHER" id="PTHR22617:SF23">
    <property type="entry name" value="CHEMOTAXIS PROTEIN CHEW"/>
    <property type="match status" value="1"/>
</dbReference>
<evidence type="ECO:0000259" key="1">
    <source>
        <dbReference type="PROSITE" id="PS50851"/>
    </source>
</evidence>
<comment type="caution">
    <text evidence="2">The sequence shown here is derived from an EMBL/GenBank/DDBJ whole genome shotgun (WGS) entry which is preliminary data.</text>
</comment>
<evidence type="ECO:0000313" key="2">
    <source>
        <dbReference type="EMBL" id="KLU63667.1"/>
    </source>
</evidence>
<dbReference type="Pfam" id="PF01584">
    <property type="entry name" value="CheW"/>
    <property type="match status" value="1"/>
</dbReference>
<dbReference type="GO" id="GO:0007165">
    <property type="term" value="P:signal transduction"/>
    <property type="evidence" value="ECO:0007669"/>
    <property type="project" value="InterPro"/>
</dbReference>
<name>A0A0J1FJR3_9FIRM</name>
<protein>
    <submittedName>
        <fullName evidence="2">Chemotaxis protein CheW</fullName>
    </submittedName>
</protein>
<reference evidence="2 3" key="1">
    <citation type="submission" date="2015-06" db="EMBL/GenBank/DDBJ databases">
        <title>Draft genome of the moderately acidophilic sulfate reducer Candidatus Desulfosporosinus acididurans strain M1.</title>
        <authorList>
            <person name="Poehlein A."/>
            <person name="Petzsch P."/>
            <person name="Johnson B.D."/>
            <person name="Schloemann M."/>
            <person name="Daniel R."/>
            <person name="Muehling M."/>
        </authorList>
    </citation>
    <scope>NUCLEOTIDE SEQUENCE [LARGE SCALE GENOMIC DNA]</scope>
    <source>
        <strain evidence="2 3">M1</strain>
    </source>
</reference>
<dbReference type="Gene3D" id="2.40.50.180">
    <property type="entry name" value="CheA-289, Domain 4"/>
    <property type="match status" value="1"/>
</dbReference>
<dbReference type="SUPFAM" id="SSF50341">
    <property type="entry name" value="CheW-like"/>
    <property type="match status" value="1"/>
</dbReference>
<dbReference type="Proteomes" id="UP000036356">
    <property type="component" value="Unassembled WGS sequence"/>
</dbReference>
<keyword evidence="3" id="KW-1185">Reference proteome</keyword>
<feature type="domain" description="CheW-like" evidence="1">
    <location>
        <begin position="3"/>
        <end position="144"/>
    </location>
</feature>
<accession>A0A0J1FJR3</accession>
<dbReference type="AlphaFoldDB" id="A0A0J1FJR3"/>
<gene>
    <name evidence="2" type="primary">cheW_5</name>
    <name evidence="2" type="ORF">DEAC_c44180</name>
</gene>
<dbReference type="RefSeq" id="WP_047812168.1">
    <property type="nucleotide sequence ID" value="NZ_LDZY01000035.1"/>
</dbReference>
<dbReference type="InterPro" id="IPR002545">
    <property type="entry name" value="CheW-lke_dom"/>
</dbReference>
<dbReference type="STRING" id="476652.DEAC_c44180"/>
<dbReference type="InterPro" id="IPR039315">
    <property type="entry name" value="CheW"/>
</dbReference>
<dbReference type="Gene3D" id="2.30.30.40">
    <property type="entry name" value="SH3 Domains"/>
    <property type="match status" value="1"/>
</dbReference>